<sequence length="87" mass="9620">MGLAFPNPSRSFDEVRNAVRFIGHDGMFEVPFFIEADALSVRGSPVPSEAEYLSAFDAARGSIQDVAREAYSHGRRTSYTLTSADFR</sequence>
<evidence type="ECO:0000313" key="1">
    <source>
        <dbReference type="EMBL" id="SMH54798.1"/>
    </source>
</evidence>
<protein>
    <recommendedName>
        <fullName evidence="3">DUF1488 domain-containing protein</fullName>
    </recommendedName>
</protein>
<keyword evidence="2" id="KW-1185">Reference proteome</keyword>
<dbReference type="Pfam" id="PF07369">
    <property type="entry name" value="DUF1488"/>
    <property type="match status" value="1"/>
</dbReference>
<dbReference type="AlphaFoldDB" id="A0A1X7PTC7"/>
<reference evidence="2" key="1">
    <citation type="submission" date="2017-04" db="EMBL/GenBank/DDBJ databases">
        <authorList>
            <person name="Varghese N."/>
            <person name="Submissions S."/>
        </authorList>
    </citation>
    <scope>NUCLEOTIDE SEQUENCE [LARGE SCALE GENOMIC DNA]</scope>
    <source>
        <strain evidence="2">B5P</strain>
    </source>
</reference>
<dbReference type="RefSeq" id="WP_085466824.1">
    <property type="nucleotide sequence ID" value="NZ_FXBL01000004.1"/>
</dbReference>
<dbReference type="EMBL" id="FXBL01000004">
    <property type="protein sequence ID" value="SMH54798.1"/>
    <property type="molecule type" value="Genomic_DNA"/>
</dbReference>
<dbReference type="OrthoDB" id="7360668at2"/>
<accession>A0A1X7PTC7</accession>
<dbReference type="InterPro" id="IPR036692">
    <property type="entry name" value="Shew3726-like_sf"/>
</dbReference>
<dbReference type="SUPFAM" id="SSF160272">
    <property type="entry name" value="Shew3726-like"/>
    <property type="match status" value="1"/>
</dbReference>
<evidence type="ECO:0008006" key="3">
    <source>
        <dbReference type="Google" id="ProtNLM"/>
    </source>
</evidence>
<name>A0A1X7PTC7_9HYPH</name>
<evidence type="ECO:0000313" key="2">
    <source>
        <dbReference type="Proteomes" id="UP000193083"/>
    </source>
</evidence>
<dbReference type="InterPro" id="IPR009962">
    <property type="entry name" value="DUF1488"/>
</dbReference>
<proteinExistence type="predicted"/>
<dbReference type="Proteomes" id="UP000193083">
    <property type="component" value="Unassembled WGS sequence"/>
</dbReference>
<organism evidence="1 2">
    <name type="scientific">Mesorhizobium australicum</name>
    <dbReference type="NCBI Taxonomy" id="536018"/>
    <lineage>
        <taxon>Bacteria</taxon>
        <taxon>Pseudomonadati</taxon>
        <taxon>Pseudomonadota</taxon>
        <taxon>Alphaproteobacteria</taxon>
        <taxon>Hyphomicrobiales</taxon>
        <taxon>Phyllobacteriaceae</taxon>
        <taxon>Mesorhizobium</taxon>
    </lineage>
</organism>
<gene>
    <name evidence="1" type="ORF">SAMN02982922_5217</name>
</gene>